<dbReference type="InterPro" id="IPR013766">
    <property type="entry name" value="Thioredoxin_domain"/>
</dbReference>
<dbReference type="EMBL" id="JXQQ01000022">
    <property type="protein sequence ID" value="KIQ33394.1"/>
    <property type="molecule type" value="Genomic_DNA"/>
</dbReference>
<evidence type="ECO:0000313" key="3">
    <source>
        <dbReference type="Proteomes" id="UP000032067"/>
    </source>
</evidence>
<accession>A0A0D0MRC9</accession>
<proteinExistence type="predicted"/>
<evidence type="ECO:0000313" key="2">
    <source>
        <dbReference type="EMBL" id="KIQ33394.1"/>
    </source>
</evidence>
<feature type="domain" description="Thioredoxin" evidence="1">
    <location>
        <begin position="23"/>
        <end position="163"/>
    </location>
</feature>
<dbReference type="GO" id="GO:0016491">
    <property type="term" value="F:oxidoreductase activity"/>
    <property type="evidence" value="ECO:0007669"/>
    <property type="project" value="InterPro"/>
</dbReference>
<dbReference type="InterPro" id="IPR036249">
    <property type="entry name" value="Thioredoxin-like_sf"/>
</dbReference>
<dbReference type="CDD" id="cd02966">
    <property type="entry name" value="TlpA_like_family"/>
    <property type="match status" value="1"/>
</dbReference>
<dbReference type="OrthoDB" id="9811352at2"/>
<dbReference type="PANTHER" id="PTHR42852">
    <property type="entry name" value="THIOL:DISULFIDE INTERCHANGE PROTEIN DSBE"/>
    <property type="match status" value="1"/>
</dbReference>
<dbReference type="Gene3D" id="3.40.30.10">
    <property type="entry name" value="Glutaredoxin"/>
    <property type="match status" value="1"/>
</dbReference>
<reference evidence="2 3" key="1">
    <citation type="submission" date="2014-12" db="EMBL/GenBank/DDBJ databases">
        <title>16Stimator: statistical estimation of ribosomal gene copy numbers from draft genome assemblies.</title>
        <authorList>
            <person name="Perisin M.A."/>
            <person name="Vetter M."/>
            <person name="Gilbert J.A."/>
            <person name="Bergelson J."/>
        </authorList>
    </citation>
    <scope>NUCLEOTIDE SEQUENCE [LARGE SCALE GENOMIC DNA]</scope>
    <source>
        <strain evidence="2 3">MEDvA23</strain>
    </source>
</reference>
<dbReference type="Pfam" id="PF08534">
    <property type="entry name" value="Redoxin"/>
    <property type="match status" value="1"/>
</dbReference>
<dbReference type="PANTHER" id="PTHR42852:SF18">
    <property type="entry name" value="CHROMOSOME UNDETERMINED SCAFFOLD_47, WHOLE GENOME SHOTGUN SEQUENCE"/>
    <property type="match status" value="1"/>
</dbReference>
<organism evidence="2 3">
    <name type="scientific">Variovorax paradoxus</name>
    <dbReference type="NCBI Taxonomy" id="34073"/>
    <lineage>
        <taxon>Bacteria</taxon>
        <taxon>Pseudomonadati</taxon>
        <taxon>Pseudomonadota</taxon>
        <taxon>Betaproteobacteria</taxon>
        <taxon>Burkholderiales</taxon>
        <taxon>Comamonadaceae</taxon>
        <taxon>Variovorax</taxon>
    </lineage>
</organism>
<dbReference type="InterPro" id="IPR013740">
    <property type="entry name" value="Redoxin"/>
</dbReference>
<dbReference type="RefSeq" id="WP_042578715.1">
    <property type="nucleotide sequence ID" value="NZ_JXQQ01000022.1"/>
</dbReference>
<dbReference type="InterPro" id="IPR050553">
    <property type="entry name" value="Thioredoxin_ResA/DsbE_sf"/>
</dbReference>
<gene>
    <name evidence="2" type="ORF">RT97_10470</name>
</gene>
<sequence length="165" mass="17661">MKKYIAAAAVALALAVGVGVYLGSGNTAAPASTFVLLDGSQKTTADLKGKVTLVNFWATSCVTCVGEMPKVIATYDKYKSKGYDTLAVAMSYDPPSYVVNFAETRKLPFKVAIDNTGSVAQAWGDVKLTPTTYLVNKQGEIVKRYVGEPDFAELHKLIEKLLAEA</sequence>
<evidence type="ECO:0000259" key="1">
    <source>
        <dbReference type="PROSITE" id="PS51352"/>
    </source>
</evidence>
<comment type="caution">
    <text evidence="2">The sequence shown here is derived from an EMBL/GenBank/DDBJ whole genome shotgun (WGS) entry which is preliminary data.</text>
</comment>
<dbReference type="PROSITE" id="PS51352">
    <property type="entry name" value="THIOREDOXIN_2"/>
    <property type="match status" value="1"/>
</dbReference>
<dbReference type="AlphaFoldDB" id="A0A0D0MRC9"/>
<protein>
    <submittedName>
        <fullName evidence="2">Redoxin</fullName>
    </submittedName>
</protein>
<dbReference type="SUPFAM" id="SSF52833">
    <property type="entry name" value="Thioredoxin-like"/>
    <property type="match status" value="1"/>
</dbReference>
<dbReference type="Proteomes" id="UP000032067">
    <property type="component" value="Unassembled WGS sequence"/>
</dbReference>
<name>A0A0D0MRC9_VARPD</name>